<keyword evidence="3" id="KW-1185">Reference proteome</keyword>
<reference evidence="1 3" key="1">
    <citation type="submission" date="2021-03" db="EMBL/GenBank/DDBJ databases">
        <title>Draft genome and methylome analysis of Thiotrix fructosivoruns ATCC 49748.</title>
        <authorList>
            <person name="Fomenkov A."/>
            <person name="Grabovich M.Y."/>
            <person name="Roberts R.J."/>
        </authorList>
    </citation>
    <scope>NUCLEOTIDE SEQUENCE [LARGE SCALE GENOMIC DNA]</scope>
    <source>
        <strain evidence="1 3">ATCC 49748</strain>
    </source>
</reference>
<gene>
    <name evidence="2" type="ORF">J1836_004270</name>
    <name evidence="1" type="ORF">J1836_08555</name>
</gene>
<reference evidence="2" key="2">
    <citation type="submission" date="2021-04" db="EMBL/GenBank/DDBJ databases">
        <title>Complete Genome and methylome analysis of Thiothrix fructosivorans ATCC 49748.</title>
        <authorList>
            <person name="Fomenkov A."/>
            <person name="Sun L."/>
            <person name="Vincze T."/>
            <person name="Grabovich M.Y."/>
            <person name="Roberts R.J."/>
        </authorList>
    </citation>
    <scope>NUCLEOTIDE SEQUENCE</scope>
    <source>
        <strain evidence="2">ATCC 49748</strain>
    </source>
</reference>
<evidence type="ECO:0000313" key="1">
    <source>
        <dbReference type="EMBL" id="MBO0612976.1"/>
    </source>
</evidence>
<dbReference type="Proteomes" id="UP000664466">
    <property type="component" value="Unassembled WGS sequence"/>
</dbReference>
<proteinExistence type="predicted"/>
<dbReference type="EMBL" id="JAFMPM010000006">
    <property type="protein sequence ID" value="MBO0612976.1"/>
    <property type="molecule type" value="Genomic_DNA"/>
</dbReference>
<dbReference type="EMBL" id="CP072748">
    <property type="protein sequence ID" value="QTX11575.1"/>
    <property type="molecule type" value="Genomic_DNA"/>
</dbReference>
<evidence type="ECO:0000313" key="2">
    <source>
        <dbReference type="EMBL" id="QTX11575.1"/>
    </source>
</evidence>
<accession>A0A8B0SKL7</accession>
<dbReference type="RefSeq" id="WP_207250715.1">
    <property type="nucleotide sequence ID" value="NZ_JAFMPM010000006.1"/>
</dbReference>
<protein>
    <submittedName>
        <fullName evidence="2">Uncharacterized protein</fullName>
    </submittedName>
</protein>
<name>A0A8B0SKL7_9GAMM</name>
<dbReference type="AlphaFoldDB" id="A0A8B0SKL7"/>
<sequence>MKLEDLQALESALDKHASATGEVQMTRLERESLANQYGVSPLEIDGFANTLAQAKGLQVLKSAVRAQLGLGK</sequence>
<organism evidence="2">
    <name type="scientific">Thiothrix fructosivorans</name>
    <dbReference type="NCBI Taxonomy" id="111770"/>
    <lineage>
        <taxon>Bacteria</taxon>
        <taxon>Pseudomonadati</taxon>
        <taxon>Pseudomonadota</taxon>
        <taxon>Gammaproteobacteria</taxon>
        <taxon>Thiotrichales</taxon>
        <taxon>Thiotrichaceae</taxon>
        <taxon>Thiothrix</taxon>
    </lineage>
</organism>
<evidence type="ECO:0000313" key="3">
    <source>
        <dbReference type="Proteomes" id="UP000664466"/>
    </source>
</evidence>